<evidence type="ECO:0000256" key="6">
    <source>
        <dbReference type="SAM" id="MobiDB-lite"/>
    </source>
</evidence>
<dbReference type="GO" id="GO:0008104">
    <property type="term" value="P:intracellular protein localization"/>
    <property type="evidence" value="ECO:0007669"/>
    <property type="project" value="TreeGrafter"/>
</dbReference>
<dbReference type="PANTHER" id="PTHR33966:SF1">
    <property type="entry name" value="PROTEIN ODR-4 HOMOLOG"/>
    <property type="match status" value="1"/>
</dbReference>
<dbReference type="GO" id="GO:0012505">
    <property type="term" value="C:endomembrane system"/>
    <property type="evidence" value="ECO:0007669"/>
    <property type="project" value="TreeGrafter"/>
</dbReference>
<comment type="subcellular location">
    <subcellularLocation>
        <location evidence="1">Membrane</location>
    </subcellularLocation>
</comment>
<evidence type="ECO:0000256" key="5">
    <source>
        <dbReference type="ARBA" id="ARBA00023136"/>
    </source>
</evidence>
<organism evidence="8 9">
    <name type="scientific">Platanthera zijinensis</name>
    <dbReference type="NCBI Taxonomy" id="2320716"/>
    <lineage>
        <taxon>Eukaryota</taxon>
        <taxon>Viridiplantae</taxon>
        <taxon>Streptophyta</taxon>
        <taxon>Embryophyta</taxon>
        <taxon>Tracheophyta</taxon>
        <taxon>Spermatophyta</taxon>
        <taxon>Magnoliopsida</taxon>
        <taxon>Liliopsida</taxon>
        <taxon>Asparagales</taxon>
        <taxon>Orchidaceae</taxon>
        <taxon>Orchidoideae</taxon>
        <taxon>Orchideae</taxon>
        <taxon>Orchidinae</taxon>
        <taxon>Platanthera</taxon>
    </lineage>
</organism>
<dbReference type="PANTHER" id="PTHR33966">
    <property type="entry name" value="PROTEIN ODR-4 HOMOLOG"/>
    <property type="match status" value="1"/>
</dbReference>
<dbReference type="InterPro" id="IPR029454">
    <property type="entry name" value="ODR-4-like"/>
</dbReference>
<keyword evidence="4 7" id="KW-1133">Transmembrane helix</keyword>
<gene>
    <name evidence="8" type="ORF">KSP39_PZI004013</name>
</gene>
<keyword evidence="5 7" id="KW-0472">Membrane</keyword>
<feature type="region of interest" description="Disordered" evidence="6">
    <location>
        <begin position="55"/>
        <end position="86"/>
    </location>
</feature>
<comment type="similarity">
    <text evidence="2">Belongs to the ODR-4 family.</text>
</comment>
<sequence length="492" mass="54304">MVKSVVGDETRLKFAEDRLYGSSIAVEVGIIVGQLNTHSERAFVYDLIPTPPTDAGASPCSLKSEGEDRGDRKKGSKGGKPSAGATPSILIDGEWIVEHSRQVSRMLLGGMSVIGVYLWSSEGSFKATSASALSQVIMEVAQATPSFENETNGRLLIHISHSPRRWACRHCEVASIDLRPIDFKMSKLLGLLQSFRCMYGFDIRIPVFQDEVSTSNNLKTVLCRGISRHAKELQNAIALVDGKLVNGDQQVTFEGLHDVELLLPFKSDVHVEVHSSDEIDGLVVLRGAICAFAYLGPKESASQAISNIKNDIINSLRSRLDIVLDEAEDKSDTTSIDFGKGNNEILIEKPLHQQNFRELRNPLVLSFPRRVLIPWSFDICICDYLLPSETFEDLKARCREMMSIETPVESSSLLELEKEAAASTISSFWDAVRENPRSTNEELKNRGISMEKKSSGKSKSFNFGLQVAFFILLVALLTSGAITLFNPAKLVH</sequence>
<protein>
    <recommendedName>
        <fullName evidence="10">Protein odr-4 homolog</fullName>
    </recommendedName>
</protein>
<accession>A0AAP0BXU9</accession>
<evidence type="ECO:0000256" key="2">
    <source>
        <dbReference type="ARBA" id="ARBA00010131"/>
    </source>
</evidence>
<comment type="caution">
    <text evidence="8">The sequence shown here is derived from an EMBL/GenBank/DDBJ whole genome shotgun (WGS) entry which is preliminary data.</text>
</comment>
<evidence type="ECO:0000256" key="4">
    <source>
        <dbReference type="ARBA" id="ARBA00022989"/>
    </source>
</evidence>
<dbReference type="Proteomes" id="UP001418222">
    <property type="component" value="Unassembled WGS sequence"/>
</dbReference>
<evidence type="ECO:0000313" key="9">
    <source>
        <dbReference type="Proteomes" id="UP001418222"/>
    </source>
</evidence>
<dbReference type="EMBL" id="JBBWWQ010000003">
    <property type="protein sequence ID" value="KAK8951710.1"/>
    <property type="molecule type" value="Genomic_DNA"/>
</dbReference>
<evidence type="ECO:0008006" key="10">
    <source>
        <dbReference type="Google" id="ProtNLM"/>
    </source>
</evidence>
<reference evidence="8 9" key="1">
    <citation type="journal article" date="2022" name="Nat. Plants">
        <title>Genomes of leafy and leafless Platanthera orchids illuminate the evolution of mycoheterotrophy.</title>
        <authorList>
            <person name="Li M.H."/>
            <person name="Liu K.W."/>
            <person name="Li Z."/>
            <person name="Lu H.C."/>
            <person name="Ye Q.L."/>
            <person name="Zhang D."/>
            <person name="Wang J.Y."/>
            <person name="Li Y.F."/>
            <person name="Zhong Z.M."/>
            <person name="Liu X."/>
            <person name="Yu X."/>
            <person name="Liu D.K."/>
            <person name="Tu X.D."/>
            <person name="Liu B."/>
            <person name="Hao Y."/>
            <person name="Liao X.Y."/>
            <person name="Jiang Y.T."/>
            <person name="Sun W.H."/>
            <person name="Chen J."/>
            <person name="Chen Y.Q."/>
            <person name="Ai Y."/>
            <person name="Zhai J.W."/>
            <person name="Wu S.S."/>
            <person name="Zhou Z."/>
            <person name="Hsiao Y.Y."/>
            <person name="Wu W.L."/>
            <person name="Chen Y.Y."/>
            <person name="Lin Y.F."/>
            <person name="Hsu J.L."/>
            <person name="Li C.Y."/>
            <person name="Wang Z.W."/>
            <person name="Zhao X."/>
            <person name="Zhong W.Y."/>
            <person name="Ma X.K."/>
            <person name="Ma L."/>
            <person name="Huang J."/>
            <person name="Chen G.Z."/>
            <person name="Huang M.Z."/>
            <person name="Huang L."/>
            <person name="Peng D.H."/>
            <person name="Luo Y.B."/>
            <person name="Zou S.Q."/>
            <person name="Chen S.P."/>
            <person name="Lan S."/>
            <person name="Tsai W.C."/>
            <person name="Van de Peer Y."/>
            <person name="Liu Z.J."/>
        </authorList>
    </citation>
    <scope>NUCLEOTIDE SEQUENCE [LARGE SCALE GENOMIC DNA]</scope>
    <source>
        <strain evidence="8">Lor287</strain>
    </source>
</reference>
<proteinExistence type="inferred from homology"/>
<name>A0AAP0BXU9_9ASPA</name>
<keyword evidence="3 7" id="KW-0812">Transmembrane</keyword>
<evidence type="ECO:0000256" key="3">
    <source>
        <dbReference type="ARBA" id="ARBA00022692"/>
    </source>
</evidence>
<dbReference type="Pfam" id="PF14778">
    <property type="entry name" value="ODR4-like"/>
    <property type="match status" value="1"/>
</dbReference>
<evidence type="ECO:0000256" key="7">
    <source>
        <dbReference type="SAM" id="Phobius"/>
    </source>
</evidence>
<feature type="transmembrane region" description="Helical" evidence="7">
    <location>
        <begin position="463"/>
        <end position="485"/>
    </location>
</feature>
<dbReference type="GO" id="GO:0016020">
    <property type="term" value="C:membrane"/>
    <property type="evidence" value="ECO:0007669"/>
    <property type="project" value="UniProtKB-SubCell"/>
</dbReference>
<keyword evidence="9" id="KW-1185">Reference proteome</keyword>
<dbReference type="AlphaFoldDB" id="A0AAP0BXU9"/>
<evidence type="ECO:0000256" key="1">
    <source>
        <dbReference type="ARBA" id="ARBA00004370"/>
    </source>
</evidence>
<evidence type="ECO:0000313" key="8">
    <source>
        <dbReference type="EMBL" id="KAK8951710.1"/>
    </source>
</evidence>
<feature type="compositionally biased region" description="Basic and acidic residues" evidence="6">
    <location>
        <begin position="64"/>
        <end position="73"/>
    </location>
</feature>